<evidence type="ECO:0000313" key="2">
    <source>
        <dbReference type="EMBL" id="KAF2602220.1"/>
    </source>
</evidence>
<keyword evidence="4" id="KW-1185">Reference proteome</keyword>
<name>A0A8S9L2E9_BRACR</name>
<reference evidence="3 4" key="3">
    <citation type="journal article" date="2020" name="BMC Genomics">
        <title>Intraspecific diversification of the crop wild relative Brassica cretica Lam. using demographic model selection.</title>
        <authorList>
            <person name="Kioukis A."/>
            <person name="Michalopoulou V.A."/>
            <person name="Briers L."/>
            <person name="Pirintsos S."/>
            <person name="Studholme D.J."/>
            <person name="Pavlidis P."/>
            <person name="Sarris P.F."/>
        </authorList>
    </citation>
    <scope>NUCLEOTIDE SEQUENCE [LARGE SCALE GENOMIC DNA]</scope>
    <source>
        <strain evidence="4">cv. PFS-1207/04</strain>
        <strain evidence="3">PFS-1207/04</strain>
    </source>
</reference>
<reference evidence="3" key="2">
    <citation type="submission" date="2019-12" db="EMBL/GenBank/DDBJ databases">
        <authorList>
            <person name="Studholme D.J."/>
            <person name="Sarris P."/>
        </authorList>
    </citation>
    <scope>NUCLEOTIDE SEQUENCE</scope>
    <source>
        <strain evidence="3">PFS-1207/04</strain>
        <tissue evidence="3">Leaf</tissue>
    </source>
</reference>
<dbReference type="EMBL" id="QGKV02000649">
    <property type="protein sequence ID" value="KAF3581335.1"/>
    <property type="molecule type" value="Genomic_DNA"/>
</dbReference>
<organism evidence="2">
    <name type="scientific">Brassica cretica</name>
    <name type="common">Mustard</name>
    <dbReference type="NCBI Taxonomy" id="69181"/>
    <lineage>
        <taxon>Eukaryota</taxon>
        <taxon>Viridiplantae</taxon>
        <taxon>Streptophyta</taxon>
        <taxon>Embryophyta</taxon>
        <taxon>Tracheophyta</taxon>
        <taxon>Spermatophyta</taxon>
        <taxon>Magnoliopsida</taxon>
        <taxon>eudicotyledons</taxon>
        <taxon>Gunneridae</taxon>
        <taxon>Pentapetalae</taxon>
        <taxon>rosids</taxon>
        <taxon>malvids</taxon>
        <taxon>Brassicales</taxon>
        <taxon>Brassicaceae</taxon>
        <taxon>Brassiceae</taxon>
        <taxon>Brassica</taxon>
    </lineage>
</organism>
<comment type="caution">
    <text evidence="2">The sequence shown here is derived from an EMBL/GenBank/DDBJ whole genome shotgun (WGS) entry which is preliminary data.</text>
</comment>
<protein>
    <submittedName>
        <fullName evidence="2">Uncharacterized protein</fullName>
    </submittedName>
</protein>
<evidence type="ECO:0000256" key="1">
    <source>
        <dbReference type="SAM" id="MobiDB-lite"/>
    </source>
</evidence>
<accession>A0A8S9L2E9</accession>
<dbReference type="Proteomes" id="UP000266723">
    <property type="component" value="Unassembled WGS sequence"/>
</dbReference>
<proteinExistence type="predicted"/>
<gene>
    <name evidence="3" type="ORF">DY000_02032816</name>
    <name evidence="2" type="ORF">F2Q70_00026916</name>
</gene>
<feature type="region of interest" description="Disordered" evidence="1">
    <location>
        <begin position="1"/>
        <end position="22"/>
    </location>
</feature>
<evidence type="ECO:0000313" key="3">
    <source>
        <dbReference type="EMBL" id="KAF3581335.1"/>
    </source>
</evidence>
<evidence type="ECO:0000313" key="4">
    <source>
        <dbReference type="Proteomes" id="UP000266723"/>
    </source>
</evidence>
<reference evidence="2" key="1">
    <citation type="submission" date="2019-12" db="EMBL/GenBank/DDBJ databases">
        <title>Genome sequencing and annotation of Brassica cretica.</title>
        <authorList>
            <person name="Studholme D.J."/>
            <person name="Sarris P.F."/>
        </authorList>
    </citation>
    <scope>NUCLEOTIDE SEQUENCE</scope>
    <source>
        <strain evidence="2">PFS-102/07</strain>
        <tissue evidence="2">Leaf</tissue>
    </source>
</reference>
<sequence length="95" mass="10470">MMLQLGSGEEGGHMARPVGGHGSEKIFSDDVMKPLMESVLSQLHQRHISLHQSILGFENTKEAPVTTLILKLVLTINVYVLGCCNRSAETECYQD</sequence>
<dbReference type="OrthoDB" id="10551971at2759"/>
<dbReference type="EMBL" id="QGKY02000094">
    <property type="protein sequence ID" value="KAF2602220.1"/>
    <property type="molecule type" value="Genomic_DNA"/>
</dbReference>
<dbReference type="AlphaFoldDB" id="A0A8S9L2E9"/>